<feature type="compositionally biased region" description="Basic and acidic residues" evidence="1">
    <location>
        <begin position="12"/>
        <end position="32"/>
    </location>
</feature>
<comment type="caution">
    <text evidence="2">The sequence shown here is derived from an EMBL/GenBank/DDBJ whole genome shotgun (WGS) entry which is preliminary data.</text>
</comment>
<evidence type="ECO:0000256" key="1">
    <source>
        <dbReference type="SAM" id="MobiDB-lite"/>
    </source>
</evidence>
<feature type="region of interest" description="Disordered" evidence="1">
    <location>
        <begin position="12"/>
        <end position="33"/>
    </location>
</feature>
<protein>
    <submittedName>
        <fullName evidence="2">Uncharacterized protein</fullName>
    </submittedName>
</protein>
<reference evidence="2" key="1">
    <citation type="submission" date="2019-08" db="EMBL/GenBank/DDBJ databases">
        <authorList>
            <person name="Kucharzyk K."/>
            <person name="Murdoch R.W."/>
            <person name="Higgins S."/>
            <person name="Loffler F."/>
        </authorList>
    </citation>
    <scope>NUCLEOTIDE SEQUENCE</scope>
</reference>
<dbReference type="EMBL" id="VSSQ01050995">
    <property type="protein sequence ID" value="MPN05084.1"/>
    <property type="molecule type" value="Genomic_DNA"/>
</dbReference>
<organism evidence="2">
    <name type="scientific">bioreactor metagenome</name>
    <dbReference type="NCBI Taxonomy" id="1076179"/>
    <lineage>
        <taxon>unclassified sequences</taxon>
        <taxon>metagenomes</taxon>
        <taxon>ecological metagenomes</taxon>
    </lineage>
</organism>
<accession>A0A645EXB5</accession>
<proteinExistence type="predicted"/>
<gene>
    <name evidence="2" type="ORF">SDC9_152334</name>
</gene>
<evidence type="ECO:0000313" key="2">
    <source>
        <dbReference type="EMBL" id="MPN05084.1"/>
    </source>
</evidence>
<dbReference type="AlphaFoldDB" id="A0A645EXB5"/>
<name>A0A645EXB5_9ZZZZ</name>
<sequence length="71" mass="8244">MRFIAQAFDRIEVPHDQVPEDPKRSSRVDGQRQRALPIHVGSQRIGSGCKQFDDELLIVCHHRPIETKIER</sequence>